<proteinExistence type="predicted"/>
<name>A0ABR5ABD1_9BACL</name>
<dbReference type="RefSeq" id="WP_041051347.1">
    <property type="nucleotide sequence ID" value="NZ_JXAK01000064.1"/>
</dbReference>
<evidence type="ECO:0000313" key="1">
    <source>
        <dbReference type="EMBL" id="KIL38349.1"/>
    </source>
</evidence>
<gene>
    <name evidence="1" type="ORF">SD70_26830</name>
</gene>
<protein>
    <submittedName>
        <fullName evidence="1">Uncharacterized protein</fullName>
    </submittedName>
</protein>
<dbReference type="EMBL" id="JXAK01000064">
    <property type="protein sequence ID" value="KIL38349.1"/>
    <property type="molecule type" value="Genomic_DNA"/>
</dbReference>
<evidence type="ECO:0000313" key="2">
    <source>
        <dbReference type="Proteomes" id="UP000031967"/>
    </source>
</evidence>
<accession>A0ABR5ABD1</accession>
<reference evidence="1 2" key="1">
    <citation type="submission" date="2014-12" db="EMBL/GenBank/DDBJ databases">
        <title>Draft genome sequence of Paenibacillus kamchatkensis strain B-2647.</title>
        <authorList>
            <person name="Karlyshev A.V."/>
            <person name="Kudryashova E.B."/>
        </authorList>
    </citation>
    <scope>NUCLEOTIDE SEQUENCE [LARGE SCALE GENOMIC DNA]</scope>
    <source>
        <strain evidence="1 2">VKM B-2647</strain>
    </source>
</reference>
<organism evidence="1 2">
    <name type="scientific">Gordoniibacillus kamchatkensis</name>
    <dbReference type="NCBI Taxonomy" id="1590651"/>
    <lineage>
        <taxon>Bacteria</taxon>
        <taxon>Bacillati</taxon>
        <taxon>Bacillota</taxon>
        <taxon>Bacilli</taxon>
        <taxon>Bacillales</taxon>
        <taxon>Paenibacillaceae</taxon>
        <taxon>Gordoniibacillus</taxon>
    </lineage>
</organism>
<sequence length="92" mass="9800">MYLLIPRQGAVTPIGLMDKYMSTDAVRKCWTNGRSTLVQLKEGGDFGFVSAAKPAAVRVNGEAVEVADLAKGLYEVKCGTGSGDVLVEILHD</sequence>
<comment type="caution">
    <text evidence="1">The sequence shown here is derived from an EMBL/GenBank/DDBJ whole genome shotgun (WGS) entry which is preliminary data.</text>
</comment>
<keyword evidence="2" id="KW-1185">Reference proteome</keyword>
<dbReference type="Proteomes" id="UP000031967">
    <property type="component" value="Unassembled WGS sequence"/>
</dbReference>